<evidence type="ECO:0000313" key="2">
    <source>
        <dbReference type="EMBL" id="ETW77237.1"/>
    </source>
</evidence>
<gene>
    <name evidence="2" type="ORF">HETIRDRAFT_105596</name>
</gene>
<feature type="compositionally biased region" description="Polar residues" evidence="1">
    <location>
        <begin position="30"/>
        <end position="49"/>
    </location>
</feature>
<evidence type="ECO:0000256" key="1">
    <source>
        <dbReference type="SAM" id="MobiDB-lite"/>
    </source>
</evidence>
<feature type="compositionally biased region" description="Polar residues" evidence="1">
    <location>
        <begin position="65"/>
        <end position="82"/>
    </location>
</feature>
<sequence length="205" mass="21853">MARSGADRLAQQLCNKQVSAPASLLHQDRSLGSSAPRNQSRSNPLTCAPSTRRVRTDPRALLDLGNQQEQTARTAVSCSQQDGCYEQDPTQPFDGPASDGVLSPLSDGAQSACGLSHPLVGALRRARSASWVGQSFSAARPDSATARRQLATALSERTMEDVNPWAIIASLAPTWGLAFALRSVHHVHGTDALPSSRPFLTGWLD</sequence>
<keyword evidence="3" id="KW-1185">Reference proteome</keyword>
<dbReference type="HOGENOM" id="CLU_1337653_0_0_1"/>
<accession>W4JUL6</accession>
<feature type="region of interest" description="Disordered" evidence="1">
    <location>
        <begin position="19"/>
        <end position="105"/>
    </location>
</feature>
<dbReference type="AlphaFoldDB" id="W4JUL6"/>
<dbReference type="InParanoid" id="W4JUL6"/>
<dbReference type="Proteomes" id="UP000030671">
    <property type="component" value="Unassembled WGS sequence"/>
</dbReference>
<dbReference type="GeneID" id="20666080"/>
<evidence type="ECO:0000313" key="3">
    <source>
        <dbReference type="Proteomes" id="UP000030671"/>
    </source>
</evidence>
<name>W4JUL6_HETIT</name>
<reference evidence="2 3" key="1">
    <citation type="journal article" date="2012" name="New Phytol.">
        <title>Insight into trade-off between wood decay and parasitism from the genome of a fungal forest pathogen.</title>
        <authorList>
            <person name="Olson A."/>
            <person name="Aerts A."/>
            <person name="Asiegbu F."/>
            <person name="Belbahri L."/>
            <person name="Bouzid O."/>
            <person name="Broberg A."/>
            <person name="Canback B."/>
            <person name="Coutinho P.M."/>
            <person name="Cullen D."/>
            <person name="Dalman K."/>
            <person name="Deflorio G."/>
            <person name="van Diepen L.T."/>
            <person name="Dunand C."/>
            <person name="Duplessis S."/>
            <person name="Durling M."/>
            <person name="Gonthier P."/>
            <person name="Grimwood J."/>
            <person name="Fossdal C.G."/>
            <person name="Hansson D."/>
            <person name="Henrissat B."/>
            <person name="Hietala A."/>
            <person name="Himmelstrand K."/>
            <person name="Hoffmeister D."/>
            <person name="Hogberg N."/>
            <person name="James T.Y."/>
            <person name="Karlsson M."/>
            <person name="Kohler A."/>
            <person name="Kues U."/>
            <person name="Lee Y.H."/>
            <person name="Lin Y.C."/>
            <person name="Lind M."/>
            <person name="Lindquist E."/>
            <person name="Lombard V."/>
            <person name="Lucas S."/>
            <person name="Lunden K."/>
            <person name="Morin E."/>
            <person name="Murat C."/>
            <person name="Park J."/>
            <person name="Raffaello T."/>
            <person name="Rouze P."/>
            <person name="Salamov A."/>
            <person name="Schmutz J."/>
            <person name="Solheim H."/>
            <person name="Stahlberg J."/>
            <person name="Velez H."/>
            <person name="de Vries R.P."/>
            <person name="Wiebenga A."/>
            <person name="Woodward S."/>
            <person name="Yakovlev I."/>
            <person name="Garbelotto M."/>
            <person name="Martin F."/>
            <person name="Grigoriev I.V."/>
            <person name="Stenlid J."/>
        </authorList>
    </citation>
    <scope>NUCLEOTIDE SEQUENCE [LARGE SCALE GENOMIC DNA]</scope>
    <source>
        <strain evidence="2 3">TC 32-1</strain>
    </source>
</reference>
<dbReference type="KEGG" id="hir:HETIRDRAFT_105596"/>
<proteinExistence type="predicted"/>
<dbReference type="EMBL" id="KI925463">
    <property type="protein sequence ID" value="ETW77237.1"/>
    <property type="molecule type" value="Genomic_DNA"/>
</dbReference>
<organism evidence="2 3">
    <name type="scientific">Heterobasidion irregulare (strain TC 32-1)</name>
    <dbReference type="NCBI Taxonomy" id="747525"/>
    <lineage>
        <taxon>Eukaryota</taxon>
        <taxon>Fungi</taxon>
        <taxon>Dikarya</taxon>
        <taxon>Basidiomycota</taxon>
        <taxon>Agaricomycotina</taxon>
        <taxon>Agaricomycetes</taxon>
        <taxon>Russulales</taxon>
        <taxon>Bondarzewiaceae</taxon>
        <taxon>Heterobasidion</taxon>
        <taxon>Heterobasidion annosum species complex</taxon>
    </lineage>
</organism>
<protein>
    <submittedName>
        <fullName evidence="2">Uncharacterized protein</fullName>
    </submittedName>
</protein>
<dbReference type="RefSeq" id="XP_009550773.1">
    <property type="nucleotide sequence ID" value="XM_009552478.1"/>
</dbReference>